<feature type="region of interest" description="Disordered" evidence="1">
    <location>
        <begin position="40"/>
        <end position="66"/>
    </location>
</feature>
<evidence type="ECO:0000256" key="1">
    <source>
        <dbReference type="SAM" id="MobiDB-lite"/>
    </source>
</evidence>
<keyword evidence="3" id="KW-1185">Reference proteome</keyword>
<dbReference type="EMBL" id="JBJQOH010000007">
    <property type="protein sequence ID" value="KAL3678497.1"/>
    <property type="molecule type" value="Genomic_DNA"/>
</dbReference>
<accession>A0ABD3GH42</accession>
<organism evidence="2 3">
    <name type="scientific">Riccia sorocarpa</name>
    <dbReference type="NCBI Taxonomy" id="122646"/>
    <lineage>
        <taxon>Eukaryota</taxon>
        <taxon>Viridiplantae</taxon>
        <taxon>Streptophyta</taxon>
        <taxon>Embryophyta</taxon>
        <taxon>Marchantiophyta</taxon>
        <taxon>Marchantiopsida</taxon>
        <taxon>Marchantiidae</taxon>
        <taxon>Marchantiales</taxon>
        <taxon>Ricciaceae</taxon>
        <taxon>Riccia</taxon>
    </lineage>
</organism>
<feature type="compositionally biased region" description="Polar residues" evidence="1">
    <location>
        <begin position="40"/>
        <end position="60"/>
    </location>
</feature>
<sequence>MEEAIRYRVEKDCTMVLENVLGGNVDPMSTGSPAHMTTHVSHIPGSSQARRTATGNSAQGNEDLRFTGDRTDAAEIRNQDFPPLGSNLEWRRGPMILGRTSRRGVTPLYQLLSVGMHTKGLEDLEKLCRQFLWGWNEEGSPKASIIAWERIAAEKDDGGLGWTPLKVKAKAMYIRTVLKIVQDAAVEWIHPARNLILRTLTKGKYQRERRQWQLADTLLLIRINKVKGSNTLTRMLQAWRYMLKRITWDRNFQELPGHLTLAQGVHLMTWDDGAQEQEWMGITTMLRKAGITTVTEGKQFLPPTQHGGIE</sequence>
<proteinExistence type="predicted"/>
<comment type="caution">
    <text evidence="2">The sequence shown here is derived from an EMBL/GenBank/DDBJ whole genome shotgun (WGS) entry which is preliminary data.</text>
</comment>
<evidence type="ECO:0000313" key="2">
    <source>
        <dbReference type="EMBL" id="KAL3678497.1"/>
    </source>
</evidence>
<evidence type="ECO:0000313" key="3">
    <source>
        <dbReference type="Proteomes" id="UP001633002"/>
    </source>
</evidence>
<dbReference type="Proteomes" id="UP001633002">
    <property type="component" value="Unassembled WGS sequence"/>
</dbReference>
<name>A0ABD3GH42_9MARC</name>
<dbReference type="AlphaFoldDB" id="A0ABD3GH42"/>
<reference evidence="2 3" key="1">
    <citation type="submission" date="2024-09" db="EMBL/GenBank/DDBJ databases">
        <title>Chromosome-scale assembly of Riccia sorocarpa.</title>
        <authorList>
            <person name="Paukszto L."/>
        </authorList>
    </citation>
    <scope>NUCLEOTIDE SEQUENCE [LARGE SCALE GENOMIC DNA]</scope>
    <source>
        <strain evidence="2">LP-2024</strain>
        <tissue evidence="2">Aerial parts of the thallus</tissue>
    </source>
</reference>
<gene>
    <name evidence="2" type="ORF">R1sor_021453</name>
</gene>
<protein>
    <submittedName>
        <fullName evidence="2">Uncharacterized protein</fullName>
    </submittedName>
</protein>